<keyword evidence="1" id="KW-0863">Zinc-finger</keyword>
<protein>
    <recommendedName>
        <fullName evidence="2">C2H2-type domain-containing protein</fullName>
    </recommendedName>
</protein>
<dbReference type="PROSITE" id="PS50157">
    <property type="entry name" value="ZINC_FINGER_C2H2_2"/>
    <property type="match status" value="1"/>
</dbReference>
<dbReference type="Proteomes" id="UP001432322">
    <property type="component" value="Unassembled WGS sequence"/>
</dbReference>
<proteinExistence type="predicted"/>
<name>A0AAV5VDM2_9BILA</name>
<feature type="non-terminal residue" evidence="3">
    <location>
        <position position="1"/>
    </location>
</feature>
<dbReference type="EMBL" id="BTSY01000002">
    <property type="protein sequence ID" value="GMT16014.1"/>
    <property type="molecule type" value="Genomic_DNA"/>
</dbReference>
<evidence type="ECO:0000259" key="2">
    <source>
        <dbReference type="PROSITE" id="PS50157"/>
    </source>
</evidence>
<organism evidence="3 4">
    <name type="scientific">Pristionchus fissidentatus</name>
    <dbReference type="NCBI Taxonomy" id="1538716"/>
    <lineage>
        <taxon>Eukaryota</taxon>
        <taxon>Metazoa</taxon>
        <taxon>Ecdysozoa</taxon>
        <taxon>Nematoda</taxon>
        <taxon>Chromadorea</taxon>
        <taxon>Rhabditida</taxon>
        <taxon>Rhabditina</taxon>
        <taxon>Diplogasteromorpha</taxon>
        <taxon>Diplogasteroidea</taxon>
        <taxon>Neodiplogasteridae</taxon>
        <taxon>Pristionchus</taxon>
    </lineage>
</organism>
<dbReference type="PROSITE" id="PS00028">
    <property type="entry name" value="ZINC_FINGER_C2H2_1"/>
    <property type="match status" value="1"/>
</dbReference>
<feature type="domain" description="C2H2-type" evidence="2">
    <location>
        <begin position="19"/>
        <end position="47"/>
    </location>
</feature>
<evidence type="ECO:0000313" key="3">
    <source>
        <dbReference type="EMBL" id="GMT16014.1"/>
    </source>
</evidence>
<keyword evidence="1" id="KW-0862">Zinc</keyword>
<comment type="caution">
    <text evidence="3">The sequence shown here is derived from an EMBL/GenBank/DDBJ whole genome shotgun (WGS) entry which is preliminary data.</text>
</comment>
<gene>
    <name evidence="3" type="ORF">PFISCL1PPCAC_7311</name>
</gene>
<dbReference type="AlphaFoldDB" id="A0AAV5VDM2"/>
<dbReference type="GO" id="GO:0008270">
    <property type="term" value="F:zinc ion binding"/>
    <property type="evidence" value="ECO:0007669"/>
    <property type="project" value="UniProtKB-KW"/>
</dbReference>
<dbReference type="InterPro" id="IPR013087">
    <property type="entry name" value="Znf_C2H2_type"/>
</dbReference>
<evidence type="ECO:0000313" key="4">
    <source>
        <dbReference type="Proteomes" id="UP001432322"/>
    </source>
</evidence>
<evidence type="ECO:0000256" key="1">
    <source>
        <dbReference type="PROSITE-ProRule" id="PRU00042"/>
    </source>
</evidence>
<keyword evidence="1" id="KW-0479">Metal-binding</keyword>
<accession>A0AAV5VDM2</accession>
<sequence length="95" mass="11203">QPHECKELVATTRGLFKCFHCCLCNRVFLHALSLLRHWVGCHRPQIPHLQVTSRRDEVRMARQNEEAVAQWTIAALNWRPSARPDRRYQSVRDCP</sequence>
<reference evidence="3" key="1">
    <citation type="submission" date="2023-10" db="EMBL/GenBank/DDBJ databases">
        <title>Genome assembly of Pristionchus species.</title>
        <authorList>
            <person name="Yoshida K."/>
            <person name="Sommer R.J."/>
        </authorList>
    </citation>
    <scope>NUCLEOTIDE SEQUENCE</scope>
    <source>
        <strain evidence="3">RS5133</strain>
    </source>
</reference>
<keyword evidence="4" id="KW-1185">Reference proteome</keyword>